<protein>
    <submittedName>
        <fullName evidence="7">Cytochrome P450, family 82, subfamily C, polypeptide 3</fullName>
    </submittedName>
</protein>
<feature type="transmembrane region" description="Helical" evidence="6">
    <location>
        <begin position="524"/>
        <end position="543"/>
    </location>
</feature>
<evidence type="ECO:0000313" key="8">
    <source>
        <dbReference type="Proteomes" id="UP000585474"/>
    </source>
</evidence>
<organism evidence="7 8">
    <name type="scientific">Actinidia rufa</name>
    <dbReference type="NCBI Taxonomy" id="165716"/>
    <lineage>
        <taxon>Eukaryota</taxon>
        <taxon>Viridiplantae</taxon>
        <taxon>Streptophyta</taxon>
        <taxon>Embryophyta</taxon>
        <taxon>Tracheophyta</taxon>
        <taxon>Spermatophyta</taxon>
        <taxon>Magnoliopsida</taxon>
        <taxon>eudicotyledons</taxon>
        <taxon>Gunneridae</taxon>
        <taxon>Pentapetalae</taxon>
        <taxon>asterids</taxon>
        <taxon>Ericales</taxon>
        <taxon>Actinidiaceae</taxon>
        <taxon>Actinidia</taxon>
    </lineage>
</organism>
<keyword evidence="3" id="KW-0560">Oxidoreductase</keyword>
<accession>A0A7J0EL24</accession>
<dbReference type="InterPro" id="IPR002401">
    <property type="entry name" value="Cyt_P450_E_grp-I"/>
</dbReference>
<comment type="caution">
    <text evidence="7">The sequence shown here is derived from an EMBL/GenBank/DDBJ whole genome shotgun (WGS) entry which is preliminary data.</text>
</comment>
<dbReference type="PANTHER" id="PTHR47947">
    <property type="entry name" value="CYTOCHROME P450 82C3-RELATED"/>
    <property type="match status" value="1"/>
</dbReference>
<dbReference type="GO" id="GO:0020037">
    <property type="term" value="F:heme binding"/>
    <property type="evidence" value="ECO:0007669"/>
    <property type="project" value="InterPro"/>
</dbReference>
<evidence type="ECO:0000256" key="1">
    <source>
        <dbReference type="ARBA" id="ARBA00022617"/>
    </source>
</evidence>
<dbReference type="GO" id="GO:0016705">
    <property type="term" value="F:oxidoreductase activity, acting on paired donors, with incorporation or reduction of molecular oxygen"/>
    <property type="evidence" value="ECO:0007669"/>
    <property type="project" value="InterPro"/>
</dbReference>
<name>A0A7J0EL24_9ERIC</name>
<evidence type="ECO:0000313" key="7">
    <source>
        <dbReference type="EMBL" id="GFY86916.1"/>
    </source>
</evidence>
<dbReference type="Gene3D" id="1.10.630.10">
    <property type="entry name" value="Cytochrome P450"/>
    <property type="match status" value="1"/>
</dbReference>
<proteinExistence type="predicted"/>
<dbReference type="InterPro" id="IPR050651">
    <property type="entry name" value="Plant_Cytochrome_P450_Monoox"/>
</dbReference>
<dbReference type="GO" id="GO:0004497">
    <property type="term" value="F:monooxygenase activity"/>
    <property type="evidence" value="ECO:0007669"/>
    <property type="project" value="UniProtKB-KW"/>
</dbReference>
<dbReference type="SUPFAM" id="SSF48264">
    <property type="entry name" value="Cytochrome P450"/>
    <property type="match status" value="1"/>
</dbReference>
<keyword evidence="5" id="KW-0503">Monooxygenase</keyword>
<evidence type="ECO:0000256" key="3">
    <source>
        <dbReference type="ARBA" id="ARBA00023002"/>
    </source>
</evidence>
<gene>
    <name evidence="7" type="ORF">Acr_05g0005550</name>
</gene>
<dbReference type="PANTHER" id="PTHR47947:SF39">
    <property type="entry name" value="CYTOCHROME P450"/>
    <property type="match status" value="1"/>
</dbReference>
<evidence type="ECO:0000256" key="5">
    <source>
        <dbReference type="ARBA" id="ARBA00023033"/>
    </source>
</evidence>
<dbReference type="GO" id="GO:0005506">
    <property type="term" value="F:iron ion binding"/>
    <property type="evidence" value="ECO:0007669"/>
    <property type="project" value="InterPro"/>
</dbReference>
<evidence type="ECO:0000256" key="6">
    <source>
        <dbReference type="SAM" id="Phobius"/>
    </source>
</evidence>
<reference evidence="7 8" key="1">
    <citation type="submission" date="2019-07" db="EMBL/GenBank/DDBJ databases">
        <title>De Novo Assembly of kiwifruit Actinidia rufa.</title>
        <authorList>
            <person name="Sugita-Konishi S."/>
            <person name="Sato K."/>
            <person name="Mori E."/>
            <person name="Abe Y."/>
            <person name="Kisaki G."/>
            <person name="Hamano K."/>
            <person name="Suezawa K."/>
            <person name="Otani M."/>
            <person name="Fukuda T."/>
            <person name="Manabe T."/>
            <person name="Gomi K."/>
            <person name="Tabuchi M."/>
            <person name="Akimitsu K."/>
            <person name="Kataoka I."/>
        </authorList>
    </citation>
    <scope>NUCLEOTIDE SEQUENCE [LARGE SCALE GENOMIC DNA]</scope>
    <source>
        <strain evidence="8">cv. Fuchu</strain>
    </source>
</reference>
<dbReference type="InterPro" id="IPR001128">
    <property type="entry name" value="Cyt_P450"/>
</dbReference>
<evidence type="ECO:0000256" key="4">
    <source>
        <dbReference type="ARBA" id="ARBA00023004"/>
    </source>
</evidence>
<keyword evidence="4" id="KW-0408">Iron</keyword>
<dbReference type="InterPro" id="IPR036396">
    <property type="entry name" value="Cyt_P450_sf"/>
</dbReference>
<feature type="transmembrane region" description="Helical" evidence="6">
    <location>
        <begin position="6"/>
        <end position="25"/>
    </location>
</feature>
<dbReference type="Pfam" id="PF00067">
    <property type="entry name" value="p450"/>
    <property type="match status" value="2"/>
</dbReference>
<keyword evidence="6" id="KW-0472">Membrane</keyword>
<keyword evidence="1" id="KW-0349">Heme</keyword>
<feature type="transmembrane region" description="Helical" evidence="6">
    <location>
        <begin position="275"/>
        <end position="294"/>
    </location>
</feature>
<dbReference type="Proteomes" id="UP000585474">
    <property type="component" value="Unassembled WGS sequence"/>
</dbReference>
<evidence type="ECO:0000256" key="2">
    <source>
        <dbReference type="ARBA" id="ARBA00022723"/>
    </source>
</evidence>
<sequence length="610" mass="68001">METFLLPQVNISIGLFTLSLVLYYLSKSITSKYKSPKNRPPPQAGGAWPIIGHLHQLGGSQLPHMTLASMADKHGPIFSIRLGMKRAVVVSNSEIAKECFTTHDIAISSRPKFAAAQHLGYNYAMFGFSPYGAYWRELRKIISVEFLATRRLELLKHVRVTETETSVEELYKLWREKQDSSGHVLVEMKQWFADLTLNVVVRMVAGKSSVLTMVSAQKTIVFGRDCTERRCGVLPSLLSSDSSAGASVLTRFFGAGGGGGDEEEGRRCQKAFREFFYFLGLFLVCDTVPFLRWLDLGGREKAMKETGKEMDAIVSGWLEEHRRERATGVAKADEDFMDVMFTTLEGADLGRYDVDTINKATCLGLISGGADTTTVMLTWALSLIMNNRHVLKKAQEELDFHVGKERQVDESDIPNLAYLQAIVKETLRLLHGFELSTPGTGPIDMTESAGLTNIKATPLEVLIAPRLASNLYDSQDDIWVVVFHPRWIREGDVPVLEDDAVSRMLIQPLGTMGDQYGSAFKVCLVFAMLFVDMGVIFSGCLVLEEMSKSKKMHIRQQIPSRHHLVCECMKASKRSKNLENSSTFNLTDVTCHADDDQRGQEVENIPFGSG</sequence>
<keyword evidence="8" id="KW-1185">Reference proteome</keyword>
<keyword evidence="2" id="KW-0479">Metal-binding</keyword>
<keyword evidence="6" id="KW-1133">Transmembrane helix</keyword>
<dbReference type="AlphaFoldDB" id="A0A7J0EL24"/>
<dbReference type="OrthoDB" id="2789670at2759"/>
<keyword evidence="6" id="KW-0812">Transmembrane</keyword>
<dbReference type="EMBL" id="BJWL01000005">
    <property type="protein sequence ID" value="GFY86916.1"/>
    <property type="molecule type" value="Genomic_DNA"/>
</dbReference>
<dbReference type="PRINTS" id="PR00463">
    <property type="entry name" value="EP450I"/>
</dbReference>